<evidence type="ECO:0000256" key="13">
    <source>
        <dbReference type="ARBA" id="ARBA00031434"/>
    </source>
</evidence>
<keyword evidence="5" id="KW-0597">Phosphoprotein</keyword>
<evidence type="ECO:0000256" key="19">
    <source>
        <dbReference type="ARBA" id="ARBA00082785"/>
    </source>
</evidence>
<comment type="pathway">
    <text evidence="2">Protein modification; protein glycosylation.</text>
</comment>
<dbReference type="InterPro" id="IPR028098">
    <property type="entry name" value="Glyco_trans_4-like_N"/>
</dbReference>
<evidence type="ECO:0000256" key="7">
    <source>
        <dbReference type="ARBA" id="ARBA00022679"/>
    </source>
</evidence>
<evidence type="ECO:0000256" key="2">
    <source>
        <dbReference type="ARBA" id="ARBA00004922"/>
    </source>
</evidence>
<organism evidence="23 24">
    <name type="scientific">Holothuria leucospilota</name>
    <name type="common">Black long sea cucumber</name>
    <name type="synonym">Mertensiothuria leucospilota</name>
    <dbReference type="NCBI Taxonomy" id="206669"/>
    <lineage>
        <taxon>Eukaryota</taxon>
        <taxon>Metazoa</taxon>
        <taxon>Echinodermata</taxon>
        <taxon>Eleutherozoa</taxon>
        <taxon>Echinozoa</taxon>
        <taxon>Holothuroidea</taxon>
        <taxon>Aspidochirotacea</taxon>
        <taxon>Aspidochirotida</taxon>
        <taxon>Holothuriidae</taxon>
        <taxon>Holothuria</taxon>
    </lineage>
</organism>
<evidence type="ECO:0000313" key="23">
    <source>
        <dbReference type="EMBL" id="KAJ8036964.1"/>
    </source>
</evidence>
<dbReference type="Pfam" id="PF00534">
    <property type="entry name" value="Glycos_transf_1"/>
    <property type="match status" value="1"/>
</dbReference>
<dbReference type="Proteomes" id="UP001152320">
    <property type="component" value="Chromosome 8"/>
</dbReference>
<dbReference type="InterPro" id="IPR001296">
    <property type="entry name" value="Glyco_trans_1"/>
</dbReference>
<evidence type="ECO:0000256" key="5">
    <source>
        <dbReference type="ARBA" id="ARBA00022553"/>
    </source>
</evidence>
<evidence type="ECO:0000256" key="6">
    <source>
        <dbReference type="ARBA" id="ARBA00022676"/>
    </source>
</evidence>
<evidence type="ECO:0000256" key="8">
    <source>
        <dbReference type="ARBA" id="ARBA00022692"/>
    </source>
</evidence>
<gene>
    <name evidence="23" type="ORF">HOLleu_17644</name>
</gene>
<feature type="transmembrane region" description="Helical" evidence="20">
    <location>
        <begin position="24"/>
        <end position="44"/>
    </location>
</feature>
<accession>A0A9Q1C2L5</accession>
<comment type="subcellular location">
    <subcellularLocation>
        <location evidence="1">Endoplasmic reticulum membrane</location>
        <topology evidence="1">Single-pass membrane protein</topology>
    </subcellularLocation>
</comment>
<dbReference type="OrthoDB" id="614844at2759"/>
<sequence length="490" mass="55839">MAIVPDKHLDLFVQGSMIIFMEIYLFYQGLYSLMCVTFLFIYMASGYRKARVGSTACIIVLGDVGRSPRMQYHASSFAKLGFNVDIIGYGGSKAHHGLVSNDLVRIHQMSDPPNLTVLPTILRYPLKVVYQALQLAWFMIIKIKWPSHVLVQNPPTIPTLAVAWVIGRIYGSKYMIDWHNYGYTILGLSLGKNHSLVKYAERFERLFCGRADDHLCVTNAMKEDLNTNWGLTNVTTLYDRAAEVFTETSLEKKHELFKRLGEENEVFKDRNGSQDETVFTKLVDGEIQMKEDRPALLISSTSWTEDEDFSILLNALESKNLCDNFDVNGYEEAACENKNLPDIVCAITGKGPQKKYYEEIISHKAFAHVSICTLWLSAEDYPCLVGAADLGVCLHLSSSGLDLPMKVVDMFGCGLPVCAIHFNCLEELVKHGENGMVFHKQEELARQIQDLLRNFPEMKQLREFRENLKEFQELRWHESWMGTVKPLLYI</sequence>
<evidence type="ECO:0000256" key="18">
    <source>
        <dbReference type="ARBA" id="ARBA00061237"/>
    </source>
</evidence>
<proteinExistence type="inferred from homology"/>
<evidence type="ECO:0000256" key="17">
    <source>
        <dbReference type="ARBA" id="ARBA00056362"/>
    </source>
</evidence>
<keyword evidence="10" id="KW-0735">Signal-anchor</keyword>
<dbReference type="Gene3D" id="3.40.50.2000">
    <property type="entry name" value="Glycogen Phosphorylase B"/>
    <property type="match status" value="2"/>
</dbReference>
<dbReference type="AlphaFoldDB" id="A0A9Q1C2L5"/>
<evidence type="ECO:0000256" key="3">
    <source>
        <dbReference type="ARBA" id="ARBA00012611"/>
    </source>
</evidence>
<evidence type="ECO:0000256" key="9">
    <source>
        <dbReference type="ARBA" id="ARBA00022824"/>
    </source>
</evidence>
<keyword evidence="11 20" id="KW-1133">Transmembrane helix</keyword>
<comment type="function">
    <text evidence="17">Mannosyltransferase that operates in the biosynthetic pathway of dolichol-linked oligosaccharides, the glycan precursors employed in protein asparagine (N)-glycosylation. The assembly of dolichol-linked oligosaccharides begins on the cytosolic side of the endoplasmic reticulum membrane and finishes in its lumen. The sequential addition of sugars to dolichol pyrophosphate produces dolichol-linked oligosaccharides containing fourteen sugars, including two GlcNAcs, nine mannoses and three glucoses. Once assembled, the oligosaccharide is transferred from the lipid to nascent proteins by oligosaccharyltransferases. Catalyzes, on the cytoplasmic face of the endoplasmic reticulum, the addition of the first mannose residues to the dolichol-linked oligosaccharide chain, to produce Man1GlcNAc(2)-PP-dolichol core oligosaccharide. Man1GlcNAc(2)-PP-dolichol is a substrate for ALG2, the following enzyme in the biosynthetic pathway.</text>
</comment>
<evidence type="ECO:0000256" key="1">
    <source>
        <dbReference type="ARBA" id="ARBA00004389"/>
    </source>
</evidence>
<evidence type="ECO:0000259" key="21">
    <source>
        <dbReference type="Pfam" id="PF00534"/>
    </source>
</evidence>
<evidence type="ECO:0000256" key="11">
    <source>
        <dbReference type="ARBA" id="ARBA00022989"/>
    </source>
</evidence>
<evidence type="ECO:0000313" key="24">
    <source>
        <dbReference type="Proteomes" id="UP001152320"/>
    </source>
</evidence>
<dbReference type="FunFam" id="3.40.50.2000:FF:000109">
    <property type="entry name" value="Chitobiosyldiphosphodolichol beta-mannosyltransferase"/>
    <property type="match status" value="1"/>
</dbReference>
<dbReference type="Pfam" id="PF13579">
    <property type="entry name" value="Glyco_trans_4_4"/>
    <property type="match status" value="1"/>
</dbReference>
<evidence type="ECO:0000256" key="10">
    <source>
        <dbReference type="ARBA" id="ARBA00022968"/>
    </source>
</evidence>
<evidence type="ECO:0000256" key="12">
    <source>
        <dbReference type="ARBA" id="ARBA00023136"/>
    </source>
</evidence>
<dbReference type="SUPFAM" id="SSF53756">
    <property type="entry name" value="UDP-Glycosyltransferase/glycogen phosphorylase"/>
    <property type="match status" value="2"/>
</dbReference>
<comment type="catalytic activity">
    <reaction evidence="16">
        <text>an N,N'-diacetylchitobiosyl-diphospho-di-trans,poly-cis-dolichol + GDP-alpha-D-mannose = a beta-D-Man-(1-&gt;4)-beta-D-GlcNAc-(1-&gt;4)-alpha-D-GlcNAc-diphospho-di-trans,poly-cis-dolichol + GDP + H(+)</text>
        <dbReference type="Rhea" id="RHEA:13865"/>
        <dbReference type="Rhea" id="RHEA-COMP:19510"/>
        <dbReference type="Rhea" id="RHEA-COMP:19511"/>
        <dbReference type="ChEBI" id="CHEBI:15378"/>
        <dbReference type="ChEBI" id="CHEBI:57269"/>
        <dbReference type="ChEBI" id="CHEBI:57527"/>
        <dbReference type="ChEBI" id="CHEBI:58189"/>
        <dbReference type="ChEBI" id="CHEBI:58472"/>
        <dbReference type="EC" id="2.4.1.142"/>
    </reaction>
    <physiologicalReaction direction="left-to-right" evidence="16">
        <dbReference type="Rhea" id="RHEA:13866"/>
    </physiologicalReaction>
</comment>
<evidence type="ECO:0000256" key="4">
    <source>
        <dbReference type="ARBA" id="ARBA00015841"/>
    </source>
</evidence>
<keyword evidence="8 20" id="KW-0812">Transmembrane</keyword>
<dbReference type="GO" id="GO:0005789">
    <property type="term" value="C:endoplasmic reticulum membrane"/>
    <property type="evidence" value="ECO:0007669"/>
    <property type="project" value="UniProtKB-SubCell"/>
</dbReference>
<dbReference type="PANTHER" id="PTHR13036">
    <property type="entry name" value="BETA1,4 MANNOSYLTRANSFERASE"/>
    <property type="match status" value="1"/>
</dbReference>
<keyword evidence="24" id="KW-1185">Reference proteome</keyword>
<dbReference type="InterPro" id="IPR026051">
    <property type="entry name" value="ALG1-like"/>
</dbReference>
<protein>
    <recommendedName>
        <fullName evidence="4">Chitobiosyldiphosphodolichol beta-mannosyltransferase</fullName>
        <ecNumber evidence="3">2.4.1.142</ecNumber>
    </recommendedName>
    <alternativeName>
        <fullName evidence="19">Asparagine-linked glycosylation protein 1 homolog</fullName>
    </alternativeName>
    <alternativeName>
        <fullName evidence="14">Beta-1,4-mannosyltransferase</fullName>
    </alternativeName>
    <alternativeName>
        <fullName evidence="15">GDP-Man:GlcNAc2-PP-dolichol mannosyltransferase</fullName>
    </alternativeName>
    <alternativeName>
        <fullName evidence="13">GDP-mannose-dolichol diphosphochitobiose mannosyltransferase</fullName>
    </alternativeName>
</protein>
<dbReference type="FunFam" id="3.40.50.2000:FF:000096">
    <property type="entry name" value="ALG1, chitobiosyldiphosphodolichol beta-mannosyltransferase"/>
    <property type="match status" value="1"/>
</dbReference>
<feature type="domain" description="Glycosyl transferase family 1" evidence="21">
    <location>
        <begin position="338"/>
        <end position="463"/>
    </location>
</feature>
<dbReference type="GO" id="GO:0004578">
    <property type="term" value="F:chitobiosyldiphosphodolichol beta-mannosyltransferase activity"/>
    <property type="evidence" value="ECO:0007669"/>
    <property type="project" value="UniProtKB-EC"/>
</dbReference>
<evidence type="ECO:0000259" key="22">
    <source>
        <dbReference type="Pfam" id="PF13579"/>
    </source>
</evidence>
<dbReference type="PANTHER" id="PTHR13036:SF0">
    <property type="entry name" value="CHITOBIOSYLDIPHOSPHODOLICHOL BETA-MANNOSYLTRANSFERASE"/>
    <property type="match status" value="1"/>
</dbReference>
<dbReference type="CDD" id="cd03816">
    <property type="entry name" value="GT33_ALG1-like"/>
    <property type="match status" value="1"/>
</dbReference>
<evidence type="ECO:0000256" key="16">
    <source>
        <dbReference type="ARBA" id="ARBA00045071"/>
    </source>
</evidence>
<evidence type="ECO:0000256" key="20">
    <source>
        <dbReference type="SAM" id="Phobius"/>
    </source>
</evidence>
<keyword evidence="6" id="KW-0328">Glycosyltransferase</keyword>
<reference evidence="23" key="1">
    <citation type="submission" date="2021-10" db="EMBL/GenBank/DDBJ databases">
        <title>Tropical sea cucumber genome reveals ecological adaptation and Cuvierian tubules defense mechanism.</title>
        <authorList>
            <person name="Chen T."/>
        </authorList>
    </citation>
    <scope>NUCLEOTIDE SEQUENCE</scope>
    <source>
        <strain evidence="23">Nanhai2018</strain>
        <tissue evidence="23">Muscle</tissue>
    </source>
</reference>
<comment type="similarity">
    <text evidence="18">Belongs to the glycosyltransferase group 1 family. Glycosyltransferase 33 subfamily.</text>
</comment>
<keyword evidence="12 20" id="KW-0472">Membrane</keyword>
<comment type="caution">
    <text evidence="23">The sequence shown here is derived from an EMBL/GenBank/DDBJ whole genome shotgun (WGS) entry which is preliminary data.</text>
</comment>
<keyword evidence="7" id="KW-0808">Transferase</keyword>
<evidence type="ECO:0000256" key="14">
    <source>
        <dbReference type="ARBA" id="ARBA00031566"/>
    </source>
</evidence>
<dbReference type="EC" id="2.4.1.142" evidence="3"/>
<feature type="domain" description="Glycosyltransferase subfamily 4-like N-terminal" evidence="22">
    <location>
        <begin position="70"/>
        <end position="232"/>
    </location>
</feature>
<evidence type="ECO:0000256" key="15">
    <source>
        <dbReference type="ARBA" id="ARBA00033088"/>
    </source>
</evidence>
<dbReference type="EMBL" id="JAIZAY010000008">
    <property type="protein sequence ID" value="KAJ8036964.1"/>
    <property type="molecule type" value="Genomic_DNA"/>
</dbReference>
<name>A0A9Q1C2L5_HOLLE</name>
<keyword evidence="9" id="KW-0256">Endoplasmic reticulum</keyword>